<dbReference type="PROSITE" id="PS50003">
    <property type="entry name" value="PH_DOMAIN"/>
    <property type="match status" value="1"/>
</dbReference>
<dbReference type="OrthoDB" id="20915at2759"/>
<evidence type="ECO:0000313" key="3">
    <source>
        <dbReference type="EMBL" id="KYQ92119.1"/>
    </source>
</evidence>
<feature type="compositionally biased region" description="Low complexity" evidence="1">
    <location>
        <begin position="292"/>
        <end position="305"/>
    </location>
</feature>
<feature type="compositionally biased region" description="Polar residues" evidence="1">
    <location>
        <begin position="385"/>
        <end position="398"/>
    </location>
</feature>
<feature type="compositionally biased region" description="Polar residues" evidence="1">
    <location>
        <begin position="351"/>
        <end position="368"/>
    </location>
</feature>
<evidence type="ECO:0000313" key="4">
    <source>
        <dbReference type="Proteomes" id="UP000076078"/>
    </source>
</evidence>
<feature type="compositionally biased region" description="Low complexity" evidence="1">
    <location>
        <begin position="399"/>
        <end position="436"/>
    </location>
</feature>
<comment type="caution">
    <text evidence="3">The sequence shown here is derived from an EMBL/GenBank/DDBJ whole genome shotgun (WGS) entry which is preliminary data.</text>
</comment>
<dbReference type="Pfam" id="PF00169">
    <property type="entry name" value="PH"/>
    <property type="match status" value="1"/>
</dbReference>
<feature type="compositionally biased region" description="Basic and acidic residues" evidence="1">
    <location>
        <begin position="306"/>
        <end position="316"/>
    </location>
</feature>
<feature type="domain" description="PH" evidence="2">
    <location>
        <begin position="441"/>
        <end position="664"/>
    </location>
</feature>
<sequence length="664" mass="74192">MDSGNGVKNDFLMLHHAYVDEWLTVSYLPTIKTTFNGENNYYDIGTLNLKNINPRNYPFSEQLFTMDRNYLTIKSSFDKMLSDQLSLQTSSSPTTTADNDRTLRIETYQSSFQTFIERMKMMLEMRITELGGQIPSLEQLSLEDGSIDHNWMVMLNEASKRNTIMARSRLPTYTSTPSITSLQGPISVLWNEILYLVNKKEVSLSSRNQRHQQIVGTLSHLIFEWRVMIANSQKIINEDKRFKKNPFQNTNYDQSSSTFQISSPVLVSTSNPNFQALMNSSIPSNTYDPHGNNSNNNSPHSSVNSDHFESFMEHTNHSSSHSRSHSNDNSPTSTLTHPPIPPPTYSSSPSGNMMNHHNIPQTTPTSPGVSAWQRAIKRITTISTQPPIQSPQFSSGAPNTQQSQQSPSSQLNNSSNSISTHSGGNSSNNLDSNSNNTPIGGIIKQGWMKKRGGKNKSWKKRFFILDMKKTLRYYNYHKDKSQSSNSAKDKDSPMYNISNPILQNSSIIIKDSNGILSSNNPSISLTNSMNNNIISDNNLNNTNNGSNNNNSSSSSSSSSSTPSFNNNSNNNSNNLDSVTSYENLKYKGSIDLYTSLVVAIKPNTCNINLIENSNNNVLANSGVKDDSGSYFGMDIITPKRIWHLCCDSQKTMEEWLVILKSANK</sequence>
<dbReference type="Proteomes" id="UP000076078">
    <property type="component" value="Unassembled WGS sequence"/>
</dbReference>
<dbReference type="FunCoup" id="A0A151ZDX2">
    <property type="interactions" value="542"/>
</dbReference>
<dbReference type="SUPFAM" id="SSF50729">
    <property type="entry name" value="PH domain-like"/>
    <property type="match status" value="1"/>
</dbReference>
<keyword evidence="4" id="KW-1185">Reference proteome</keyword>
<organism evidence="3 4">
    <name type="scientific">Tieghemostelium lacteum</name>
    <name type="common">Slime mold</name>
    <name type="synonym">Dictyostelium lacteum</name>
    <dbReference type="NCBI Taxonomy" id="361077"/>
    <lineage>
        <taxon>Eukaryota</taxon>
        <taxon>Amoebozoa</taxon>
        <taxon>Evosea</taxon>
        <taxon>Eumycetozoa</taxon>
        <taxon>Dictyostelia</taxon>
        <taxon>Dictyosteliales</taxon>
        <taxon>Raperosteliaceae</taxon>
        <taxon>Tieghemostelium</taxon>
    </lineage>
</organism>
<reference evidence="3 4" key="1">
    <citation type="submission" date="2015-12" db="EMBL/GenBank/DDBJ databases">
        <title>Dictyostelia acquired genes for synthesis and detection of signals that induce cell-type specialization by lateral gene transfer from prokaryotes.</title>
        <authorList>
            <person name="Gloeckner G."/>
            <person name="Schaap P."/>
        </authorList>
    </citation>
    <scope>NUCLEOTIDE SEQUENCE [LARGE SCALE GENOMIC DNA]</scope>
    <source>
        <strain evidence="3 4">TK</strain>
    </source>
</reference>
<dbReference type="EMBL" id="LODT01000031">
    <property type="protein sequence ID" value="KYQ92119.1"/>
    <property type="molecule type" value="Genomic_DNA"/>
</dbReference>
<accession>A0A151ZDX2</accession>
<feature type="compositionally biased region" description="Low complexity" evidence="1">
    <location>
        <begin position="317"/>
        <end position="337"/>
    </location>
</feature>
<feature type="region of interest" description="Disordered" evidence="1">
    <location>
        <begin position="385"/>
        <end position="454"/>
    </location>
</feature>
<dbReference type="Gene3D" id="2.30.29.30">
    <property type="entry name" value="Pleckstrin-homology domain (PH domain)/Phosphotyrosine-binding domain (PTB)"/>
    <property type="match status" value="2"/>
</dbReference>
<proteinExistence type="predicted"/>
<dbReference type="STRING" id="361077.A0A151ZDX2"/>
<dbReference type="OMA" id="PNTCNIN"/>
<protein>
    <recommendedName>
        <fullName evidence="2">PH domain-containing protein</fullName>
    </recommendedName>
</protein>
<dbReference type="AlphaFoldDB" id="A0A151ZDX2"/>
<name>A0A151ZDX2_TIELA</name>
<dbReference type="PANTHER" id="PTHR14336">
    <property type="entry name" value="TANDEM PH DOMAIN CONTAINING PROTEIN"/>
    <property type="match status" value="1"/>
</dbReference>
<evidence type="ECO:0000256" key="1">
    <source>
        <dbReference type="SAM" id="MobiDB-lite"/>
    </source>
</evidence>
<dbReference type="InterPro" id="IPR011993">
    <property type="entry name" value="PH-like_dom_sf"/>
</dbReference>
<dbReference type="SMART" id="SM00233">
    <property type="entry name" value="PH"/>
    <property type="match status" value="1"/>
</dbReference>
<evidence type="ECO:0000259" key="2">
    <source>
        <dbReference type="PROSITE" id="PS50003"/>
    </source>
</evidence>
<dbReference type="InterPro" id="IPR051707">
    <property type="entry name" value="PI-Interact_SigTrans_Reg"/>
</dbReference>
<feature type="region of interest" description="Disordered" evidence="1">
    <location>
        <begin position="277"/>
        <end position="370"/>
    </location>
</feature>
<dbReference type="InterPro" id="IPR001849">
    <property type="entry name" value="PH_domain"/>
</dbReference>
<feature type="compositionally biased region" description="Polar residues" evidence="1">
    <location>
        <begin position="277"/>
        <end position="287"/>
    </location>
</feature>
<dbReference type="InParanoid" id="A0A151ZDX2"/>
<feature type="region of interest" description="Disordered" evidence="1">
    <location>
        <begin position="536"/>
        <end position="575"/>
    </location>
</feature>
<gene>
    <name evidence="3" type="ORF">DLAC_06959</name>
</gene>